<feature type="coiled-coil region" evidence="1">
    <location>
        <begin position="80"/>
        <end position="107"/>
    </location>
</feature>
<dbReference type="EMBL" id="MFTL01000023">
    <property type="protein sequence ID" value="OGI61296.1"/>
    <property type="molecule type" value="Genomic_DNA"/>
</dbReference>
<dbReference type="AlphaFoldDB" id="A0A1F6UVF2"/>
<keyword evidence="1" id="KW-0175">Coiled coil</keyword>
<proteinExistence type="predicted"/>
<feature type="coiled-coil region" evidence="1">
    <location>
        <begin position="144"/>
        <end position="199"/>
    </location>
</feature>
<gene>
    <name evidence="2" type="ORF">A2645_00630</name>
</gene>
<reference evidence="2 3" key="1">
    <citation type="journal article" date="2016" name="Nat. Commun.">
        <title>Thousands of microbial genomes shed light on interconnected biogeochemical processes in an aquifer system.</title>
        <authorList>
            <person name="Anantharaman K."/>
            <person name="Brown C.T."/>
            <person name="Hug L.A."/>
            <person name="Sharon I."/>
            <person name="Castelle C.J."/>
            <person name="Probst A.J."/>
            <person name="Thomas B.C."/>
            <person name="Singh A."/>
            <person name="Wilkins M.J."/>
            <person name="Karaoz U."/>
            <person name="Brodie E.L."/>
            <person name="Williams K.H."/>
            <person name="Hubbard S.S."/>
            <person name="Banfield J.F."/>
        </authorList>
    </citation>
    <scope>NUCLEOTIDE SEQUENCE [LARGE SCALE GENOMIC DNA]</scope>
</reference>
<comment type="caution">
    <text evidence="2">The sequence shown here is derived from an EMBL/GenBank/DDBJ whole genome shotgun (WGS) entry which is preliminary data.</text>
</comment>
<organism evidence="2 3">
    <name type="scientific">Candidatus Nomurabacteria bacterium RIFCSPHIGHO2_01_FULL_39_9</name>
    <dbReference type="NCBI Taxonomy" id="1801735"/>
    <lineage>
        <taxon>Bacteria</taxon>
        <taxon>Candidatus Nomuraibacteriota</taxon>
    </lineage>
</organism>
<evidence type="ECO:0000313" key="3">
    <source>
        <dbReference type="Proteomes" id="UP000182253"/>
    </source>
</evidence>
<evidence type="ECO:0000256" key="1">
    <source>
        <dbReference type="SAM" id="Coils"/>
    </source>
</evidence>
<sequence length="238" mass="28781">MKEGEKKWWFAPEVSGSEKDKIMKHEKYGKFLADDLASLLEYAEEKKPQLESLENKEIVEEVDKNLILQEQKFDSLIFQVRSNEDTYERLNKNMQEISDQITELEDYYKKTITKKEEELDAKVDIFVFEKVTEDMQKKSLPWYRRFIQNAIDMLKKDDEEYENKLKELHQEVNWLNKKREKQIQERMELIKKYDKLQDEVIVVLTERKPLLNQLADLNTNVLKLEYFRENLEEGKKLS</sequence>
<accession>A0A1F6UVF2</accession>
<evidence type="ECO:0000313" key="2">
    <source>
        <dbReference type="EMBL" id="OGI61296.1"/>
    </source>
</evidence>
<dbReference type="Proteomes" id="UP000182253">
    <property type="component" value="Unassembled WGS sequence"/>
</dbReference>
<name>A0A1F6UVF2_9BACT</name>
<dbReference type="STRING" id="1801735.A2645_00630"/>
<protein>
    <submittedName>
        <fullName evidence="2">Uncharacterized protein</fullName>
    </submittedName>
</protein>